<gene>
    <name evidence="1" type="ORF">ColLi_12157</name>
</gene>
<keyword evidence="2" id="KW-1185">Reference proteome</keyword>
<accession>A0AA37LYH5</accession>
<dbReference type="EMBL" id="BPPX01000040">
    <property type="protein sequence ID" value="GJC89319.1"/>
    <property type="molecule type" value="Genomic_DNA"/>
</dbReference>
<evidence type="ECO:0000313" key="2">
    <source>
        <dbReference type="Proteomes" id="UP001055172"/>
    </source>
</evidence>
<evidence type="ECO:0000313" key="1">
    <source>
        <dbReference type="EMBL" id="GJC89319.1"/>
    </source>
</evidence>
<sequence length="102" mass="11322">MSNAPKAMSTHFRVDLSKGSRLDVAAQPEENQAVISELWAAHYKLQAYWTAAHNESAVSCKIIDAVPPWDMTAREKRITVEFVRHTAGLNGGGGCCCRRFCR</sequence>
<dbReference type="Proteomes" id="UP001055172">
    <property type="component" value="Unassembled WGS sequence"/>
</dbReference>
<dbReference type="AlphaFoldDB" id="A0AA37LYH5"/>
<organism evidence="1 2">
    <name type="scientific">Colletotrichum liriopes</name>
    <dbReference type="NCBI Taxonomy" id="708192"/>
    <lineage>
        <taxon>Eukaryota</taxon>
        <taxon>Fungi</taxon>
        <taxon>Dikarya</taxon>
        <taxon>Ascomycota</taxon>
        <taxon>Pezizomycotina</taxon>
        <taxon>Sordariomycetes</taxon>
        <taxon>Hypocreomycetidae</taxon>
        <taxon>Glomerellales</taxon>
        <taxon>Glomerellaceae</taxon>
        <taxon>Colletotrichum</taxon>
        <taxon>Colletotrichum spaethianum species complex</taxon>
    </lineage>
</organism>
<reference evidence="1 2" key="1">
    <citation type="submission" date="2021-07" db="EMBL/GenBank/DDBJ databases">
        <title>Genome data of Colletotrichum spaethianum.</title>
        <authorList>
            <person name="Utami Y.D."/>
            <person name="Hiruma K."/>
        </authorList>
    </citation>
    <scope>NUCLEOTIDE SEQUENCE [LARGE SCALE GENOMIC DNA]</scope>
    <source>
        <strain evidence="1 2">MAFF 242679</strain>
    </source>
</reference>
<proteinExistence type="predicted"/>
<comment type="caution">
    <text evidence="1">The sequence shown here is derived from an EMBL/GenBank/DDBJ whole genome shotgun (WGS) entry which is preliminary data.</text>
</comment>
<name>A0AA37LYH5_9PEZI</name>
<protein>
    <submittedName>
        <fullName evidence="1">Uncharacterized protein</fullName>
    </submittedName>
</protein>